<gene>
    <name evidence="1" type="ORF">LSH36_150g02030</name>
</gene>
<dbReference type="PANTHER" id="PTHR45904">
    <property type="entry name" value="TRNA (URACIL-5-)-METHYLTRANSFERASE"/>
    <property type="match status" value="1"/>
</dbReference>
<dbReference type="PROSITE" id="PS01231">
    <property type="entry name" value="TRMA_2"/>
    <property type="match status" value="1"/>
</dbReference>
<keyword evidence="2" id="KW-1185">Reference proteome</keyword>
<dbReference type="InterPro" id="IPR029063">
    <property type="entry name" value="SAM-dependent_MTases_sf"/>
</dbReference>
<accession>A0AAD9JVS8</accession>
<dbReference type="GO" id="GO:0003723">
    <property type="term" value="F:RNA binding"/>
    <property type="evidence" value="ECO:0007669"/>
    <property type="project" value="TreeGrafter"/>
</dbReference>
<evidence type="ECO:0000313" key="2">
    <source>
        <dbReference type="Proteomes" id="UP001208570"/>
    </source>
</evidence>
<dbReference type="AlphaFoldDB" id="A0AAD9JVS8"/>
<name>A0AAD9JVS8_9ANNE</name>
<dbReference type="PANTHER" id="PTHR45904:SF1">
    <property type="entry name" value="TRNA (URACIL-5-)-METHYLTRANSFERASE HOMOLOG B"/>
    <property type="match status" value="1"/>
</dbReference>
<dbReference type="Proteomes" id="UP001208570">
    <property type="component" value="Unassembled WGS sequence"/>
</dbReference>
<dbReference type="EMBL" id="JAODUP010000150">
    <property type="protein sequence ID" value="KAK2159590.1"/>
    <property type="molecule type" value="Genomic_DNA"/>
</dbReference>
<organism evidence="1 2">
    <name type="scientific">Paralvinella palmiformis</name>
    <dbReference type="NCBI Taxonomy" id="53620"/>
    <lineage>
        <taxon>Eukaryota</taxon>
        <taxon>Metazoa</taxon>
        <taxon>Spiralia</taxon>
        <taxon>Lophotrochozoa</taxon>
        <taxon>Annelida</taxon>
        <taxon>Polychaeta</taxon>
        <taxon>Sedentaria</taxon>
        <taxon>Canalipalpata</taxon>
        <taxon>Terebellida</taxon>
        <taxon>Terebelliformia</taxon>
        <taxon>Alvinellidae</taxon>
        <taxon>Paralvinella</taxon>
    </lineage>
</organism>
<sequence length="176" mass="20192">MSYKHLHGKMYITETLLGNQFQIHPLSFFQCNLHGAEVLYKTVEELCQFKNNTILLDVCCGTGIYNAEYFSGLAEKLLPQILQDHIEEEDDIVAVLNPGRGGVGKKVTRALRRCENIRRVVFASCKPLGRMQFNMIELCCPINEEFVGEPFLPTKAIPVDMFPHTRHYELVVLFER</sequence>
<evidence type="ECO:0000313" key="1">
    <source>
        <dbReference type="EMBL" id="KAK2159590.1"/>
    </source>
</evidence>
<reference evidence="1" key="1">
    <citation type="journal article" date="2023" name="Mol. Biol. Evol.">
        <title>Third-Generation Sequencing Reveals the Adaptive Role of the Epigenome in Three Deep-Sea Polychaetes.</title>
        <authorList>
            <person name="Perez M."/>
            <person name="Aroh O."/>
            <person name="Sun Y."/>
            <person name="Lan Y."/>
            <person name="Juniper S.K."/>
            <person name="Young C.R."/>
            <person name="Angers B."/>
            <person name="Qian P.Y."/>
        </authorList>
    </citation>
    <scope>NUCLEOTIDE SEQUENCE</scope>
    <source>
        <strain evidence="1">P08H-3</strain>
    </source>
</reference>
<dbReference type="SUPFAM" id="SSF53335">
    <property type="entry name" value="S-adenosyl-L-methionine-dependent methyltransferases"/>
    <property type="match status" value="1"/>
</dbReference>
<proteinExistence type="predicted"/>
<dbReference type="InterPro" id="IPR045850">
    <property type="entry name" value="TRM2_met"/>
</dbReference>
<dbReference type="Gene3D" id="2.40.50.1070">
    <property type="match status" value="1"/>
</dbReference>
<comment type="caution">
    <text evidence="1">The sequence shown here is derived from an EMBL/GenBank/DDBJ whole genome shotgun (WGS) entry which is preliminary data.</text>
</comment>
<protein>
    <submittedName>
        <fullName evidence="1">Uncharacterized protein</fullName>
    </submittedName>
</protein>
<dbReference type="InterPro" id="IPR030391">
    <property type="entry name" value="MeTrfase_TrmA_CS"/>
</dbReference>
<dbReference type="Gene3D" id="3.40.50.150">
    <property type="entry name" value="Vaccinia Virus protein VP39"/>
    <property type="match status" value="2"/>
</dbReference>